<keyword evidence="1" id="KW-0472">Membrane</keyword>
<evidence type="ECO:0000256" key="1">
    <source>
        <dbReference type="SAM" id="Phobius"/>
    </source>
</evidence>
<keyword evidence="3" id="KW-1185">Reference proteome</keyword>
<evidence type="ECO:0000313" key="3">
    <source>
        <dbReference type="Proteomes" id="UP000248553"/>
    </source>
</evidence>
<sequence length="172" mass="19533">MKEITLYKSRWQAIRVMLLCTPFVLIGFWMVFGKDHNPFGWVSIGFFGLGYPFGIYNLLDRRPLITLNSIGILHHEAHREFINWDLIQDAYLTEVHKQQLLCLVVPPNFEPSMRKGNLAQQMGGISRAMGFQELTLPLSATGVDGHKFLDLVLQLKTAIPAARPNLLQQASL</sequence>
<name>A0A328BAW6_9BACT</name>
<dbReference type="NCBIfam" id="NF041635">
    <property type="entry name" value="STM3941_fam"/>
    <property type="match status" value="1"/>
</dbReference>
<accession>A0A328BAW6</accession>
<protein>
    <submittedName>
        <fullName evidence="2">Uncharacterized protein</fullName>
    </submittedName>
</protein>
<feature type="transmembrane region" description="Helical" evidence="1">
    <location>
        <begin position="12"/>
        <end position="32"/>
    </location>
</feature>
<gene>
    <name evidence="2" type="ORF">DLM85_24295</name>
</gene>
<reference evidence="3" key="1">
    <citation type="submission" date="2018-05" db="EMBL/GenBank/DDBJ databases">
        <authorList>
            <person name="Nie L."/>
        </authorList>
    </citation>
    <scope>NUCLEOTIDE SEQUENCE [LARGE SCALE GENOMIC DNA]</scope>
    <source>
        <strain evidence="3">NL</strain>
    </source>
</reference>
<feature type="transmembrane region" description="Helical" evidence="1">
    <location>
        <begin position="38"/>
        <end position="59"/>
    </location>
</feature>
<dbReference type="RefSeq" id="WP_111480785.1">
    <property type="nucleotide sequence ID" value="NZ_QHKM01000016.1"/>
</dbReference>
<dbReference type="Proteomes" id="UP000248553">
    <property type="component" value="Unassembled WGS sequence"/>
</dbReference>
<proteinExistence type="predicted"/>
<evidence type="ECO:0000313" key="2">
    <source>
        <dbReference type="EMBL" id="RAK62198.1"/>
    </source>
</evidence>
<dbReference type="InterPro" id="IPR048136">
    <property type="entry name" value="STM3941-like"/>
</dbReference>
<comment type="caution">
    <text evidence="2">The sequence shown here is derived from an EMBL/GenBank/DDBJ whole genome shotgun (WGS) entry which is preliminary data.</text>
</comment>
<organism evidence="2 3">
    <name type="scientific">Hymenobacter edaphi</name>
    <dbReference type="NCBI Taxonomy" id="2211146"/>
    <lineage>
        <taxon>Bacteria</taxon>
        <taxon>Pseudomonadati</taxon>
        <taxon>Bacteroidota</taxon>
        <taxon>Cytophagia</taxon>
        <taxon>Cytophagales</taxon>
        <taxon>Hymenobacteraceae</taxon>
        <taxon>Hymenobacter</taxon>
    </lineage>
</organism>
<keyword evidence="1" id="KW-1133">Transmembrane helix</keyword>
<dbReference type="EMBL" id="QHKM01000016">
    <property type="protein sequence ID" value="RAK62198.1"/>
    <property type="molecule type" value="Genomic_DNA"/>
</dbReference>
<dbReference type="AlphaFoldDB" id="A0A328BAW6"/>
<keyword evidence="1" id="KW-0812">Transmembrane</keyword>
<dbReference type="OrthoDB" id="6028159at2"/>